<comment type="caution">
    <text evidence="1">The sequence shown here is derived from an EMBL/GenBank/DDBJ whole genome shotgun (WGS) entry which is preliminary data.</text>
</comment>
<dbReference type="AlphaFoldDB" id="A0AA36GHK7"/>
<protein>
    <submittedName>
        <fullName evidence="1">Uncharacterized protein</fullName>
    </submittedName>
</protein>
<evidence type="ECO:0000313" key="2">
    <source>
        <dbReference type="Proteomes" id="UP001176961"/>
    </source>
</evidence>
<proteinExistence type="predicted"/>
<keyword evidence="2" id="KW-1185">Reference proteome</keyword>
<sequence length="117" mass="13554">MPSPDKDTIDSGFVSLLRKTLLKQTIVEPEILLDIDYFNSILVIDDQPIQLPSGFYVTSTFFGHVISGSHSTHHEQFSGWRNHSLTVDVEDFYRHYEMFQFNENEFVNAPTQQQEAE</sequence>
<dbReference type="Proteomes" id="UP001176961">
    <property type="component" value="Unassembled WGS sequence"/>
</dbReference>
<name>A0AA36GHK7_CYLNA</name>
<reference evidence="1" key="1">
    <citation type="submission" date="2023-07" db="EMBL/GenBank/DDBJ databases">
        <authorList>
            <consortium name="CYATHOMIX"/>
        </authorList>
    </citation>
    <scope>NUCLEOTIDE SEQUENCE</scope>
    <source>
        <strain evidence="1">N/A</strain>
    </source>
</reference>
<accession>A0AA36GHK7</accession>
<organism evidence="1 2">
    <name type="scientific">Cylicocyclus nassatus</name>
    <name type="common">Nematode worm</name>
    <dbReference type="NCBI Taxonomy" id="53992"/>
    <lineage>
        <taxon>Eukaryota</taxon>
        <taxon>Metazoa</taxon>
        <taxon>Ecdysozoa</taxon>
        <taxon>Nematoda</taxon>
        <taxon>Chromadorea</taxon>
        <taxon>Rhabditida</taxon>
        <taxon>Rhabditina</taxon>
        <taxon>Rhabditomorpha</taxon>
        <taxon>Strongyloidea</taxon>
        <taxon>Strongylidae</taxon>
        <taxon>Cylicocyclus</taxon>
    </lineage>
</organism>
<evidence type="ECO:0000313" key="1">
    <source>
        <dbReference type="EMBL" id="CAJ0591698.1"/>
    </source>
</evidence>
<dbReference type="EMBL" id="CATQJL010000001">
    <property type="protein sequence ID" value="CAJ0591698.1"/>
    <property type="molecule type" value="Genomic_DNA"/>
</dbReference>
<gene>
    <name evidence="1" type="ORF">CYNAS_LOCUS3681</name>
</gene>